<protein>
    <recommendedName>
        <fullName evidence="3">Ankyrin repeat-containing protein</fullName>
    </recommendedName>
</protein>
<gene>
    <name evidence="1" type="ORF">DLAC_11278</name>
</gene>
<reference evidence="1 2" key="1">
    <citation type="submission" date="2015-12" db="EMBL/GenBank/DDBJ databases">
        <title>Dictyostelia acquired genes for synthesis and detection of signals that induce cell-type specialization by lateral gene transfer from prokaryotes.</title>
        <authorList>
            <person name="Gloeckner G."/>
            <person name="Schaap P."/>
        </authorList>
    </citation>
    <scope>NUCLEOTIDE SEQUENCE [LARGE SCALE GENOMIC DNA]</scope>
    <source>
        <strain evidence="1 2">TK</strain>
    </source>
</reference>
<evidence type="ECO:0000313" key="2">
    <source>
        <dbReference type="Proteomes" id="UP000076078"/>
    </source>
</evidence>
<keyword evidence="2" id="KW-1185">Reference proteome</keyword>
<proteinExistence type="predicted"/>
<dbReference type="AlphaFoldDB" id="A0A151Z3M5"/>
<organism evidence="1 2">
    <name type="scientific">Tieghemostelium lacteum</name>
    <name type="common">Slime mold</name>
    <name type="synonym">Dictyostelium lacteum</name>
    <dbReference type="NCBI Taxonomy" id="361077"/>
    <lineage>
        <taxon>Eukaryota</taxon>
        <taxon>Amoebozoa</taxon>
        <taxon>Evosea</taxon>
        <taxon>Eumycetozoa</taxon>
        <taxon>Dictyostelia</taxon>
        <taxon>Dictyosteliales</taxon>
        <taxon>Raperosteliaceae</taxon>
        <taxon>Tieghemostelium</taxon>
    </lineage>
</organism>
<dbReference type="EMBL" id="LODT01000051">
    <property type="protein sequence ID" value="KYQ88551.1"/>
    <property type="molecule type" value="Genomic_DNA"/>
</dbReference>
<evidence type="ECO:0008006" key="3">
    <source>
        <dbReference type="Google" id="ProtNLM"/>
    </source>
</evidence>
<evidence type="ECO:0000313" key="1">
    <source>
        <dbReference type="EMBL" id="KYQ88551.1"/>
    </source>
</evidence>
<comment type="caution">
    <text evidence="1">The sequence shown here is derived from an EMBL/GenBank/DDBJ whole genome shotgun (WGS) entry which is preliminary data.</text>
</comment>
<dbReference type="InParanoid" id="A0A151Z3M5"/>
<accession>A0A151Z3M5</accession>
<sequence>MQCISETVDIVLFNKVFKNKLLFKKIFGFIRYNYAINTNLSIVYPFPESQQHLLLCKLEHLPTLKIPFKVGWRFLNGVTDYYYFRRFYDLSPDHIMEIQKFYQVTKPKLISNTSPTPEALRNINIKDYANGKKLIKKRLLVDAMARNKGNVKIIEFLISRGFFYTKIGLLNAILSQNIPVARLFASKFRDFLRQNSKELVEVLVSFGSLESLKFMYNELKVVPNTIQAPLIYHALDGNDYEMVKFLNENNIGQKYKPYEPRHINPKIYIHASIDPRVTKALKYHTVYTEYTIGDLRPTSGKRRKKTIQVMTYPVSYTYYRLLQSITHPRILKYLQEHLGQEYTWISVLNAVKLEQIENLKYFLSDHRYLFYHQSMVYSKYLSEQYPQSYKFLYENRLYYKYKEFTVPYIEKSLEFNAITLNKKRINHGMFLYYLCRNMIPSPYEYQNEPILASHLIRLTDYRTGAYHLLNYSDGFKFTFTEMFKLGMALKDANYLRIVFEKESKHNQKHKTNDKSFQVQWLIDSLSFGNIQIFKFLLDKIDRINFGTLKTHHFQRYPCSMECIKYLMSMQLIDNRFKFNPTNNEMSMTFRFRESKKPIGKNENGKRLYMQPRTIAIYITLQCPVSICTSPLEMILYSILHDINFCKSTDLYIMNLVQNNNIAGLLSIGQHMQLFSPVIVPLNQLIISILLGDQHTSNRLIKCMSIENIKAASQFLLQNGYIRESIPLLSVVLVKSKQFNIFIYLNYRAALNLIKLDIINNLLSNNTSQSGGDDNTDFNWIPNSNKTKFKIIKFYIDNKILVTKDAIEFLVKFMNENNLSNNDDYNEYQTMISNQIHQ</sequence>
<dbReference type="Proteomes" id="UP000076078">
    <property type="component" value="Unassembled WGS sequence"/>
</dbReference>
<name>A0A151Z3M5_TIELA</name>